<name>A0A915DPN5_9BILA</name>
<feature type="region of interest" description="Disordered" evidence="1">
    <location>
        <begin position="147"/>
        <end position="168"/>
    </location>
</feature>
<evidence type="ECO:0000313" key="3">
    <source>
        <dbReference type="WBParaSite" id="jg21627"/>
    </source>
</evidence>
<evidence type="ECO:0000313" key="2">
    <source>
        <dbReference type="Proteomes" id="UP000887574"/>
    </source>
</evidence>
<dbReference type="AlphaFoldDB" id="A0A915DPN5"/>
<feature type="region of interest" description="Disordered" evidence="1">
    <location>
        <begin position="1"/>
        <end position="26"/>
    </location>
</feature>
<evidence type="ECO:0000256" key="1">
    <source>
        <dbReference type="SAM" id="MobiDB-lite"/>
    </source>
</evidence>
<accession>A0A915DPN5</accession>
<proteinExistence type="predicted"/>
<feature type="compositionally biased region" description="Pro residues" evidence="1">
    <location>
        <begin position="159"/>
        <end position="168"/>
    </location>
</feature>
<protein>
    <submittedName>
        <fullName evidence="3">Uncharacterized protein</fullName>
    </submittedName>
</protein>
<organism evidence="2 3">
    <name type="scientific">Ditylenchus dipsaci</name>
    <dbReference type="NCBI Taxonomy" id="166011"/>
    <lineage>
        <taxon>Eukaryota</taxon>
        <taxon>Metazoa</taxon>
        <taxon>Ecdysozoa</taxon>
        <taxon>Nematoda</taxon>
        <taxon>Chromadorea</taxon>
        <taxon>Rhabditida</taxon>
        <taxon>Tylenchina</taxon>
        <taxon>Tylenchomorpha</taxon>
        <taxon>Sphaerularioidea</taxon>
        <taxon>Anguinidae</taxon>
        <taxon>Anguininae</taxon>
        <taxon>Ditylenchus</taxon>
    </lineage>
</organism>
<keyword evidence="2" id="KW-1185">Reference proteome</keyword>
<reference evidence="3" key="1">
    <citation type="submission" date="2022-11" db="UniProtKB">
        <authorList>
            <consortium name="WormBaseParasite"/>
        </authorList>
    </citation>
    <scope>IDENTIFICATION</scope>
</reference>
<dbReference type="Proteomes" id="UP000887574">
    <property type="component" value="Unplaced"/>
</dbReference>
<dbReference type="WBParaSite" id="jg21627">
    <property type="protein sequence ID" value="jg21627"/>
    <property type="gene ID" value="jg21627"/>
</dbReference>
<sequence>MAPLPPNMPNGKTNGGHGVVPQPRTNGVGMLARALGHVSTLPWEDNQDTPSAVVVMSLPISEQAGQPVLPLVNGSAPTTASVTVSMPLVTPLPPLNASVMPRRGSAEDRKEAHYSPEEMEYRLRKGESFPVLSEPTLAANHIMETSSKHTELFPQTKPCDPPSHNPWL</sequence>